<protein>
    <submittedName>
        <fullName evidence="1">Uncharacterized protein</fullName>
    </submittedName>
</protein>
<evidence type="ECO:0000313" key="1">
    <source>
        <dbReference type="EMBL" id="EOO23231.1"/>
    </source>
</evidence>
<sequence>GSDKVRGFFFAMLAWLGEAKEPRRARPNEIWYNVLDHIL</sequence>
<proteinExistence type="predicted"/>
<accession>A0A9W5UYU2</accession>
<gene>
    <name evidence="1" type="ORF">IIU_07074</name>
</gene>
<feature type="non-terminal residue" evidence="1">
    <location>
        <position position="1"/>
    </location>
</feature>
<comment type="caution">
    <text evidence="1">The sequence shown here is derived from an EMBL/GenBank/DDBJ whole genome shotgun (WGS) entry which is preliminary data.</text>
</comment>
<dbReference type="AlphaFoldDB" id="A0A9W5UYU2"/>
<dbReference type="EMBL" id="AHFB01000199">
    <property type="protein sequence ID" value="EOO23231.1"/>
    <property type="molecule type" value="Genomic_DNA"/>
</dbReference>
<evidence type="ECO:0000313" key="2">
    <source>
        <dbReference type="Proteomes" id="UP000014018"/>
    </source>
</evidence>
<name>A0A9W5UYU2_BACCE</name>
<dbReference type="Proteomes" id="UP000014018">
    <property type="component" value="Unassembled WGS sequence"/>
</dbReference>
<organism evidence="1 2">
    <name type="scientific">Bacillus cereus VD133</name>
    <dbReference type="NCBI Taxonomy" id="1053233"/>
    <lineage>
        <taxon>Bacteria</taxon>
        <taxon>Bacillati</taxon>
        <taxon>Bacillota</taxon>
        <taxon>Bacilli</taxon>
        <taxon>Bacillales</taxon>
        <taxon>Bacillaceae</taxon>
        <taxon>Bacillus</taxon>
        <taxon>Bacillus cereus group</taxon>
    </lineage>
</organism>
<reference evidence="1 2" key="1">
    <citation type="submission" date="2012-12" db="EMBL/GenBank/DDBJ databases">
        <title>The Genome Sequence of Bacillus cereus VD133.</title>
        <authorList>
            <consortium name="The Broad Institute Genome Sequencing Platform"/>
            <consortium name="The Broad Institute Genome Sequencing Center for Infectious Disease"/>
            <person name="Feldgarden M."/>
            <person name="Van der Auwera G.A."/>
            <person name="Mahillon J."/>
            <person name="Duprez V."/>
            <person name="Timmery S."/>
            <person name="Mattelet C."/>
            <person name="Dierick K."/>
            <person name="Sun M."/>
            <person name="Yu Z."/>
            <person name="Zhu L."/>
            <person name="Hu X."/>
            <person name="Shank E.B."/>
            <person name="Swiecicka I."/>
            <person name="Hansen B.M."/>
            <person name="Andrup L."/>
            <person name="Walker B."/>
            <person name="Young S.K."/>
            <person name="Zeng Q."/>
            <person name="Gargeya S."/>
            <person name="Fitzgerald M."/>
            <person name="Haas B."/>
            <person name="Abouelleil A."/>
            <person name="Alvarado L."/>
            <person name="Arachchi H.M."/>
            <person name="Berlin A.M."/>
            <person name="Chapman S.B."/>
            <person name="Dewar J."/>
            <person name="Goldberg J."/>
            <person name="Griggs A."/>
            <person name="Gujja S."/>
            <person name="Hansen M."/>
            <person name="Howarth C."/>
            <person name="Imamovic A."/>
            <person name="Larimer J."/>
            <person name="McCowan C."/>
            <person name="Murphy C."/>
            <person name="Neiman D."/>
            <person name="Pearson M."/>
            <person name="Priest M."/>
            <person name="Roberts A."/>
            <person name="Saif S."/>
            <person name="Shea T."/>
            <person name="Sisk P."/>
            <person name="Sykes S."/>
            <person name="Wortman J."/>
            <person name="Nusbaum C."/>
            <person name="Birren B."/>
        </authorList>
    </citation>
    <scope>NUCLEOTIDE SEQUENCE [LARGE SCALE GENOMIC DNA]</scope>
    <source>
        <strain evidence="1 2">VD133</strain>
    </source>
</reference>